<proteinExistence type="predicted"/>
<dbReference type="Proteomes" id="UP000824782">
    <property type="component" value="Unassembled WGS sequence"/>
</dbReference>
<keyword evidence="1" id="KW-0812">Transmembrane</keyword>
<feature type="transmembrane region" description="Helical" evidence="1">
    <location>
        <begin position="37"/>
        <end position="62"/>
    </location>
</feature>
<keyword evidence="1" id="KW-1133">Transmembrane helix</keyword>
<organism evidence="2 3">
    <name type="scientific">Engystomops pustulosus</name>
    <name type="common">Tungara frog</name>
    <name type="synonym">Physalaemus pustulosus</name>
    <dbReference type="NCBI Taxonomy" id="76066"/>
    <lineage>
        <taxon>Eukaryota</taxon>
        <taxon>Metazoa</taxon>
        <taxon>Chordata</taxon>
        <taxon>Craniata</taxon>
        <taxon>Vertebrata</taxon>
        <taxon>Euteleostomi</taxon>
        <taxon>Amphibia</taxon>
        <taxon>Batrachia</taxon>
        <taxon>Anura</taxon>
        <taxon>Neobatrachia</taxon>
        <taxon>Hyloidea</taxon>
        <taxon>Leptodactylidae</taxon>
        <taxon>Leiuperinae</taxon>
        <taxon>Engystomops</taxon>
    </lineage>
</organism>
<comment type="caution">
    <text evidence="2">The sequence shown here is derived from an EMBL/GenBank/DDBJ whole genome shotgun (WGS) entry which is preliminary data.</text>
</comment>
<evidence type="ECO:0000313" key="3">
    <source>
        <dbReference type="Proteomes" id="UP000824782"/>
    </source>
</evidence>
<name>A0AAV7AU80_ENGPU</name>
<protein>
    <submittedName>
        <fullName evidence="2">Uncharacterized protein</fullName>
    </submittedName>
</protein>
<sequence length="65" mass="7269">MFIFFFILGSVWVFRIYQTDPKDCNDTLYKFSFGILLFSYASTAFLLVASCIAACCGVCVAATEQ</sequence>
<dbReference type="AlphaFoldDB" id="A0AAV7AU80"/>
<keyword evidence="3" id="KW-1185">Reference proteome</keyword>
<evidence type="ECO:0000256" key="1">
    <source>
        <dbReference type="SAM" id="Phobius"/>
    </source>
</evidence>
<reference evidence="2" key="1">
    <citation type="thesis" date="2020" institute="ProQuest LLC" country="789 East Eisenhower Parkway, Ann Arbor, MI, USA">
        <title>Comparative Genomics and Chromosome Evolution.</title>
        <authorList>
            <person name="Mudd A.B."/>
        </authorList>
    </citation>
    <scope>NUCLEOTIDE SEQUENCE</scope>
    <source>
        <strain evidence="2">237g6f4</strain>
        <tissue evidence="2">Blood</tissue>
    </source>
</reference>
<dbReference type="InterPro" id="IPR040350">
    <property type="entry name" value="TMEM272"/>
</dbReference>
<dbReference type="PANTHER" id="PTHR33444">
    <property type="entry name" value="SI:DKEY-19B23.12-RELATED"/>
    <property type="match status" value="1"/>
</dbReference>
<keyword evidence="1" id="KW-0472">Membrane</keyword>
<dbReference type="PANTHER" id="PTHR33444:SF9">
    <property type="entry name" value="TRANSMEMBRANE PROTEIN 272"/>
    <property type="match status" value="1"/>
</dbReference>
<dbReference type="EMBL" id="WNYA01000007">
    <property type="protein sequence ID" value="KAG8563568.1"/>
    <property type="molecule type" value="Genomic_DNA"/>
</dbReference>
<gene>
    <name evidence="2" type="ORF">GDO81_016135</name>
</gene>
<accession>A0AAV7AU80</accession>
<evidence type="ECO:0000313" key="2">
    <source>
        <dbReference type="EMBL" id="KAG8563568.1"/>
    </source>
</evidence>